<proteinExistence type="predicted"/>
<sequence length="53" mass="6099">MATIHTDSAYTGISAEPKIEVLYVLEDNEADQIMFESETQQNKIYDQDKNVNF</sequence>
<evidence type="ECO:0000313" key="2">
    <source>
        <dbReference type="Proteomes" id="UP000797356"/>
    </source>
</evidence>
<dbReference type="Proteomes" id="UP000797356">
    <property type="component" value="Chromosome 3"/>
</dbReference>
<protein>
    <submittedName>
        <fullName evidence="1">Putative GPI-anchor transamidase</fullName>
    </submittedName>
</protein>
<reference evidence="1" key="1">
    <citation type="journal article" date="2017" name="Gigascience">
        <title>The genome draft of coconut (Cocos nucifera).</title>
        <authorList>
            <person name="Xiao Y."/>
            <person name="Xu P."/>
            <person name="Fan H."/>
            <person name="Baudouin L."/>
            <person name="Xia W."/>
            <person name="Bocs S."/>
            <person name="Xu J."/>
            <person name="Li Q."/>
            <person name="Guo A."/>
            <person name="Zhou L."/>
            <person name="Li J."/>
            <person name="Wu Y."/>
            <person name="Ma Z."/>
            <person name="Armero A."/>
            <person name="Issali A.E."/>
            <person name="Liu N."/>
            <person name="Peng M."/>
            <person name="Yang Y."/>
        </authorList>
    </citation>
    <scope>NUCLEOTIDE SEQUENCE</scope>
    <source>
        <tissue evidence="1">Spear leaf of Hainan Tall coconut</tissue>
    </source>
</reference>
<dbReference type="EMBL" id="CM017874">
    <property type="protein sequence ID" value="KAG1335412.1"/>
    <property type="molecule type" value="Genomic_DNA"/>
</dbReference>
<gene>
    <name evidence="1" type="ORF">COCNU_03G015310</name>
</gene>
<accession>A0A8K0MYZ4</accession>
<name>A0A8K0MYZ4_COCNU</name>
<reference evidence="1" key="2">
    <citation type="submission" date="2019-07" db="EMBL/GenBank/DDBJ databases">
        <authorList>
            <person name="Yang Y."/>
            <person name="Bocs S."/>
            <person name="Baudouin L."/>
        </authorList>
    </citation>
    <scope>NUCLEOTIDE SEQUENCE</scope>
    <source>
        <tissue evidence="1">Spear leaf of Hainan Tall coconut</tissue>
    </source>
</reference>
<organism evidence="1 2">
    <name type="scientific">Cocos nucifera</name>
    <name type="common">Coconut palm</name>
    <dbReference type="NCBI Taxonomy" id="13894"/>
    <lineage>
        <taxon>Eukaryota</taxon>
        <taxon>Viridiplantae</taxon>
        <taxon>Streptophyta</taxon>
        <taxon>Embryophyta</taxon>
        <taxon>Tracheophyta</taxon>
        <taxon>Spermatophyta</taxon>
        <taxon>Magnoliopsida</taxon>
        <taxon>Liliopsida</taxon>
        <taxon>Arecaceae</taxon>
        <taxon>Arecoideae</taxon>
        <taxon>Cocoseae</taxon>
        <taxon>Attaleinae</taxon>
        <taxon>Cocos</taxon>
    </lineage>
</organism>
<keyword evidence="2" id="KW-1185">Reference proteome</keyword>
<evidence type="ECO:0000313" key="1">
    <source>
        <dbReference type="EMBL" id="KAG1335412.1"/>
    </source>
</evidence>
<comment type="caution">
    <text evidence="1">The sequence shown here is derived from an EMBL/GenBank/DDBJ whole genome shotgun (WGS) entry which is preliminary data.</text>
</comment>
<dbReference type="AlphaFoldDB" id="A0A8K0MYZ4"/>